<keyword evidence="3" id="KW-0378">Hydrolase</keyword>
<accession>A0A2S4PYX9</accession>
<protein>
    <recommendedName>
        <fullName evidence="9">AB hydrolase-1 domain-containing protein</fullName>
    </recommendedName>
</protein>
<dbReference type="Pfam" id="PF00561">
    <property type="entry name" value="Abhydrolase_1"/>
    <property type="match status" value="1"/>
</dbReference>
<evidence type="ECO:0000256" key="8">
    <source>
        <dbReference type="SAM" id="MobiDB-lite"/>
    </source>
</evidence>
<feature type="compositionally biased region" description="Polar residues" evidence="8">
    <location>
        <begin position="463"/>
        <end position="496"/>
    </location>
</feature>
<evidence type="ECO:0000256" key="7">
    <source>
        <dbReference type="ARBA" id="ARBA00023136"/>
    </source>
</evidence>
<keyword evidence="6" id="KW-0443">Lipid metabolism</keyword>
<evidence type="ECO:0000313" key="10">
    <source>
        <dbReference type="EMBL" id="POS87238.1"/>
    </source>
</evidence>
<evidence type="ECO:0000256" key="2">
    <source>
        <dbReference type="ARBA" id="ARBA00022692"/>
    </source>
</evidence>
<feature type="compositionally biased region" description="Polar residues" evidence="8">
    <location>
        <begin position="409"/>
        <end position="422"/>
    </location>
</feature>
<dbReference type="EMBL" id="PEDP01000165">
    <property type="protein sequence ID" value="POS87238.1"/>
    <property type="molecule type" value="Genomic_DNA"/>
</dbReference>
<dbReference type="OrthoDB" id="9974421at2759"/>
<keyword evidence="4" id="KW-0442">Lipid degradation</keyword>
<comment type="caution">
    <text evidence="10">The sequence shown here is derived from an EMBL/GenBank/DDBJ whole genome shotgun (WGS) entry which is preliminary data.</text>
</comment>
<evidence type="ECO:0000256" key="6">
    <source>
        <dbReference type="ARBA" id="ARBA00023098"/>
    </source>
</evidence>
<dbReference type="AlphaFoldDB" id="A0A2S4PYX9"/>
<sequence>MVHVPIFARLNFVLDNSASIRKAADFVELCTIFGYYVEEHVVQTGDGYMLGIHRLAWKKGEKVHPVNHGVKGPRKNVVYLHHGLLMCSEVWVCLTDEQRCLPFRLVEQGYDVWLGNNRGNKYSKKNLSLSPNTIPFWEFSMDQFAFYDIPDTIQYILETTSVKSLSYIGFSQGTAQAFASLAVNPKLNKQVNVFIGLAPAMSPAGLSNRIVDALIKASPQVLFLLFGRRSILSSTTTWQSMLYPPIYCRAIDMAIKFLFGWKTVNISLSQKLAAYHHLYSFTSTKSVVHWFQVIRTKSFQMYDDDQPKILSLRTSDRFSKVAKFPTRNIKTPIYLLYGGSDSLVDINVMLQELPSHTVAIQIPHYEHLDFLWAREVDTLVFPHVFDALENFCGTENFIEFRDTEHISHTLNNSRMPTSLDVTSDSESRRPDSSDTYSSLFEHKRNISSEKSIEMPENAFFQSSNHLESESQASLSGTSGTPTSAIFQSNLPRPSSTMRKRTRLQKDCNNVSEESSRQLSPCRVANNSLERKHSSYLALDGQSDNSMSNTESYNIFGEKKNSNSGIKLFTGKALSINGYLNETDVKKNISKRCLTDSSRVNEKKKNIKKESCLNSTYTRYKQILIVIDRLLDI</sequence>
<evidence type="ECO:0000313" key="11">
    <source>
        <dbReference type="Proteomes" id="UP000237438"/>
    </source>
</evidence>
<dbReference type="FunFam" id="3.40.50.1820:FF:000095">
    <property type="entry name" value="Triglyceride lipase-cholesterol esterase"/>
    <property type="match status" value="1"/>
</dbReference>
<dbReference type="Gene3D" id="3.40.50.1820">
    <property type="entry name" value="alpha/beta hydrolase"/>
    <property type="match status" value="1"/>
</dbReference>
<evidence type="ECO:0000256" key="4">
    <source>
        <dbReference type="ARBA" id="ARBA00022963"/>
    </source>
</evidence>
<dbReference type="SUPFAM" id="SSF53474">
    <property type="entry name" value="alpha/beta-Hydrolases"/>
    <property type="match status" value="1"/>
</dbReference>
<feature type="region of interest" description="Disordered" evidence="8">
    <location>
        <begin position="463"/>
        <end position="503"/>
    </location>
</feature>
<dbReference type="InterPro" id="IPR029058">
    <property type="entry name" value="AB_hydrolase_fold"/>
</dbReference>
<evidence type="ECO:0000256" key="5">
    <source>
        <dbReference type="ARBA" id="ARBA00022989"/>
    </source>
</evidence>
<keyword evidence="7" id="KW-0472">Membrane</keyword>
<evidence type="ECO:0000259" key="9">
    <source>
        <dbReference type="Pfam" id="PF00561"/>
    </source>
</evidence>
<proteinExistence type="predicted"/>
<gene>
    <name evidence="10" type="ORF">EPUL_001458</name>
</gene>
<evidence type="ECO:0000256" key="3">
    <source>
        <dbReference type="ARBA" id="ARBA00022801"/>
    </source>
</evidence>
<feature type="domain" description="AB hydrolase-1" evidence="9">
    <location>
        <begin position="76"/>
        <end position="372"/>
    </location>
</feature>
<name>A0A2S4PYX9_9PEZI</name>
<reference evidence="10 11" key="1">
    <citation type="submission" date="2017-10" db="EMBL/GenBank/DDBJ databases">
        <title>Development of genomic resources for the powdery mildew, Erysiphe pulchra.</title>
        <authorList>
            <person name="Wadl P.A."/>
            <person name="Mack B.M."/>
            <person name="Moore G."/>
            <person name="Beltz S.B."/>
        </authorList>
    </citation>
    <scope>NUCLEOTIDE SEQUENCE [LARGE SCALE GENOMIC DNA]</scope>
    <source>
        <strain evidence="10">Cflorida</strain>
    </source>
</reference>
<organism evidence="10 11">
    <name type="scientific">Erysiphe pulchra</name>
    <dbReference type="NCBI Taxonomy" id="225359"/>
    <lineage>
        <taxon>Eukaryota</taxon>
        <taxon>Fungi</taxon>
        <taxon>Dikarya</taxon>
        <taxon>Ascomycota</taxon>
        <taxon>Pezizomycotina</taxon>
        <taxon>Leotiomycetes</taxon>
        <taxon>Erysiphales</taxon>
        <taxon>Erysiphaceae</taxon>
        <taxon>Erysiphe</taxon>
    </lineage>
</organism>
<feature type="region of interest" description="Disordered" evidence="8">
    <location>
        <begin position="409"/>
        <end position="438"/>
    </location>
</feature>
<dbReference type="InterPro" id="IPR000073">
    <property type="entry name" value="AB_hydrolase_1"/>
</dbReference>
<dbReference type="STRING" id="225359.A0A2S4PYX9"/>
<comment type="subcellular location">
    <subcellularLocation>
        <location evidence="1">Membrane</location>
        <topology evidence="1">Single-pass membrane protein</topology>
    </subcellularLocation>
</comment>
<dbReference type="GO" id="GO:0016787">
    <property type="term" value="F:hydrolase activity"/>
    <property type="evidence" value="ECO:0007669"/>
    <property type="project" value="UniProtKB-KW"/>
</dbReference>
<feature type="non-terminal residue" evidence="10">
    <location>
        <position position="632"/>
    </location>
</feature>
<keyword evidence="11" id="KW-1185">Reference proteome</keyword>
<dbReference type="PANTHER" id="PTHR11005">
    <property type="entry name" value="LYSOSOMAL ACID LIPASE-RELATED"/>
    <property type="match status" value="1"/>
</dbReference>
<evidence type="ECO:0000256" key="1">
    <source>
        <dbReference type="ARBA" id="ARBA00004167"/>
    </source>
</evidence>
<dbReference type="GO" id="GO:0016020">
    <property type="term" value="C:membrane"/>
    <property type="evidence" value="ECO:0007669"/>
    <property type="project" value="UniProtKB-SubCell"/>
</dbReference>
<dbReference type="Proteomes" id="UP000237438">
    <property type="component" value="Unassembled WGS sequence"/>
</dbReference>
<keyword evidence="5" id="KW-1133">Transmembrane helix</keyword>
<keyword evidence="2" id="KW-0812">Transmembrane</keyword>
<dbReference type="GO" id="GO:0016042">
    <property type="term" value="P:lipid catabolic process"/>
    <property type="evidence" value="ECO:0007669"/>
    <property type="project" value="UniProtKB-KW"/>
</dbReference>